<reference evidence="17" key="2">
    <citation type="submission" date="2025-08" db="UniProtKB">
        <authorList>
            <consortium name="Ensembl"/>
        </authorList>
    </citation>
    <scope>IDENTIFICATION</scope>
</reference>
<keyword evidence="13 15" id="KW-0472">Membrane</keyword>
<gene>
    <name evidence="17" type="primary">LOC100927292</name>
</gene>
<evidence type="ECO:0000256" key="7">
    <source>
        <dbReference type="ARBA" id="ARBA00022792"/>
    </source>
</evidence>
<keyword evidence="4 15" id="KW-0813">Transport</keyword>
<name>A0A7N4V5M1_SARHA</name>
<comment type="subcellular location">
    <subcellularLocation>
        <location evidence="1 15">Mitochondrion inner membrane</location>
        <topology evidence="1 15">Single-pass membrane protein</topology>
    </subcellularLocation>
</comment>
<evidence type="ECO:0000256" key="8">
    <source>
        <dbReference type="ARBA" id="ARBA00022837"/>
    </source>
</evidence>
<evidence type="ECO:0000256" key="13">
    <source>
        <dbReference type="ARBA" id="ARBA00023136"/>
    </source>
</evidence>
<proteinExistence type="inferred from homology"/>
<evidence type="ECO:0000313" key="18">
    <source>
        <dbReference type="Proteomes" id="UP000007648"/>
    </source>
</evidence>
<keyword evidence="11 15" id="KW-0406">Ion transport</keyword>
<dbReference type="AlphaFoldDB" id="A0A7N4V5M1"/>
<evidence type="ECO:0000256" key="2">
    <source>
        <dbReference type="ARBA" id="ARBA00008958"/>
    </source>
</evidence>
<feature type="transmembrane region" description="Helical" evidence="15">
    <location>
        <begin position="31"/>
        <end position="53"/>
    </location>
</feature>
<sequence length="79" mass="8908">MLNTWGRPDPNRRAFPSGAYRPSGAIKPPPVIMPFGVPLVLSVVITFIFLGTYMSKTFVNFLEEKSLLFPDFEDDDDDL</sequence>
<comment type="similarity">
    <text evidence="2 15">Belongs to the SMDT1/EMRE family.</text>
</comment>
<feature type="region of interest" description="Disordered" evidence="16">
    <location>
        <begin position="1"/>
        <end position="23"/>
    </location>
</feature>
<dbReference type="GeneTree" id="ENSGT01020000234456"/>
<keyword evidence="10 15" id="KW-1133">Transmembrane helix</keyword>
<evidence type="ECO:0000256" key="14">
    <source>
        <dbReference type="ARBA" id="ARBA00031235"/>
    </source>
</evidence>
<dbReference type="InParanoid" id="A0A7N4V5M1"/>
<dbReference type="Proteomes" id="UP000007648">
    <property type="component" value="Unassembled WGS sequence"/>
</dbReference>
<evidence type="ECO:0000256" key="5">
    <source>
        <dbReference type="ARBA" id="ARBA00022568"/>
    </source>
</evidence>
<evidence type="ECO:0000256" key="10">
    <source>
        <dbReference type="ARBA" id="ARBA00022989"/>
    </source>
</evidence>
<keyword evidence="7 15" id="KW-0999">Mitochondrion inner membrane</keyword>
<dbReference type="Pfam" id="PF10161">
    <property type="entry name" value="DDDD"/>
    <property type="match status" value="1"/>
</dbReference>
<evidence type="ECO:0000256" key="11">
    <source>
        <dbReference type="ARBA" id="ARBA00023065"/>
    </source>
</evidence>
<evidence type="ECO:0000256" key="6">
    <source>
        <dbReference type="ARBA" id="ARBA00022692"/>
    </source>
</evidence>
<evidence type="ECO:0000256" key="1">
    <source>
        <dbReference type="ARBA" id="ARBA00004434"/>
    </source>
</evidence>
<evidence type="ECO:0000256" key="9">
    <source>
        <dbReference type="ARBA" id="ARBA00022946"/>
    </source>
</evidence>
<keyword evidence="9 15" id="KW-0809">Transit peptide</keyword>
<dbReference type="Ensembl" id="ENSSHAT00000051742.1">
    <property type="protein sequence ID" value="ENSSHAP00000041106.1"/>
    <property type="gene ID" value="ENSSHAG00000031599.1"/>
</dbReference>
<evidence type="ECO:0000256" key="16">
    <source>
        <dbReference type="SAM" id="MobiDB-lite"/>
    </source>
</evidence>
<dbReference type="PANTHER" id="PTHR33904:SF1">
    <property type="entry name" value="ESSENTIAL MCU REGULATOR, MITOCHONDRIAL"/>
    <property type="match status" value="1"/>
</dbReference>
<dbReference type="GO" id="GO:0036444">
    <property type="term" value="P:calcium import into the mitochondrion"/>
    <property type="evidence" value="ECO:0007669"/>
    <property type="project" value="UniProtKB-UniRule"/>
</dbReference>
<dbReference type="GO" id="GO:0051560">
    <property type="term" value="P:mitochondrial calcium ion homeostasis"/>
    <property type="evidence" value="ECO:0007669"/>
    <property type="project" value="UniProtKB-UniRule"/>
</dbReference>
<keyword evidence="5 15" id="KW-0109">Calcium transport</keyword>
<keyword evidence="6 15" id="KW-0812">Transmembrane</keyword>
<keyword evidence="18" id="KW-1185">Reference proteome</keyword>
<keyword evidence="8 15" id="KW-0106">Calcium</keyword>
<accession>A0A7N4V5M1</accession>
<dbReference type="InterPro" id="IPR018782">
    <property type="entry name" value="MCU_reg"/>
</dbReference>
<dbReference type="GO" id="GO:1990246">
    <property type="term" value="C:uniplex complex"/>
    <property type="evidence" value="ECO:0007669"/>
    <property type="project" value="UniProtKB-UniRule"/>
</dbReference>
<comment type="subunit">
    <text evidence="15">Component of the uniplex complex. Interacts (via the transmembrane region) with MCU (via the first transmembrane region); the interaction is direct.</text>
</comment>
<reference evidence="17 18" key="1">
    <citation type="journal article" date="2011" name="Proc. Natl. Acad. Sci. U.S.A.">
        <title>Genetic diversity and population structure of the endangered marsupial Sarcophilus harrisii (Tasmanian devil).</title>
        <authorList>
            <person name="Miller W."/>
            <person name="Hayes V.M."/>
            <person name="Ratan A."/>
            <person name="Petersen D.C."/>
            <person name="Wittekindt N.E."/>
            <person name="Miller J."/>
            <person name="Walenz B."/>
            <person name="Knight J."/>
            <person name="Qi J."/>
            <person name="Zhao F."/>
            <person name="Wang Q."/>
            <person name="Bedoya-Reina O.C."/>
            <person name="Katiyar N."/>
            <person name="Tomsho L.P."/>
            <person name="Kasson L.M."/>
            <person name="Hardie R.A."/>
            <person name="Woodbridge P."/>
            <person name="Tindall E.A."/>
            <person name="Bertelsen M.F."/>
            <person name="Dixon D."/>
            <person name="Pyecroft S."/>
            <person name="Helgen K.M."/>
            <person name="Lesk A.M."/>
            <person name="Pringle T.H."/>
            <person name="Patterson N."/>
            <person name="Zhang Y."/>
            <person name="Kreiss A."/>
            <person name="Woods G.M."/>
            <person name="Jones M.E."/>
            <person name="Schuster S.C."/>
        </authorList>
    </citation>
    <scope>NUCLEOTIDE SEQUENCE [LARGE SCALE GENOMIC DNA]</scope>
</reference>
<protein>
    <recommendedName>
        <fullName evidence="3 15">Essential MCU regulator, mitochondrial</fullName>
    </recommendedName>
    <alternativeName>
        <fullName evidence="14 15">Single-pass membrane protein with aspartate-rich tail 1, mitochondrial</fullName>
    </alternativeName>
</protein>
<organism evidence="17 18">
    <name type="scientific">Sarcophilus harrisii</name>
    <name type="common">Tasmanian devil</name>
    <name type="synonym">Sarcophilus laniarius</name>
    <dbReference type="NCBI Taxonomy" id="9305"/>
    <lineage>
        <taxon>Eukaryota</taxon>
        <taxon>Metazoa</taxon>
        <taxon>Chordata</taxon>
        <taxon>Craniata</taxon>
        <taxon>Vertebrata</taxon>
        <taxon>Euteleostomi</taxon>
        <taxon>Mammalia</taxon>
        <taxon>Metatheria</taxon>
        <taxon>Dasyuromorphia</taxon>
        <taxon>Dasyuridae</taxon>
        <taxon>Sarcophilus</taxon>
    </lineage>
</organism>
<evidence type="ECO:0000256" key="4">
    <source>
        <dbReference type="ARBA" id="ARBA00022448"/>
    </source>
</evidence>
<keyword evidence="12 15" id="KW-0496">Mitochondrion</keyword>
<reference evidence="17" key="3">
    <citation type="submission" date="2025-09" db="UniProtKB">
        <authorList>
            <consortium name="Ensembl"/>
        </authorList>
    </citation>
    <scope>IDENTIFICATION</scope>
</reference>
<evidence type="ECO:0000313" key="17">
    <source>
        <dbReference type="Ensembl" id="ENSSHAP00000041106.1"/>
    </source>
</evidence>
<comment type="function">
    <text evidence="15">Essential regulatory subunit of the mitochondrial calcium uniporter complex (uniplex), a complex that mediates calcium uptake into mitochondria.</text>
</comment>
<evidence type="ECO:0000256" key="15">
    <source>
        <dbReference type="RuleBase" id="RU369077"/>
    </source>
</evidence>
<evidence type="ECO:0000256" key="12">
    <source>
        <dbReference type="ARBA" id="ARBA00023128"/>
    </source>
</evidence>
<dbReference type="PANTHER" id="PTHR33904">
    <property type="entry name" value="ESSENTIAL MCU REGULATOR, MITOCHONDRIAL"/>
    <property type="match status" value="1"/>
</dbReference>
<evidence type="ECO:0000256" key="3">
    <source>
        <dbReference type="ARBA" id="ARBA00022180"/>
    </source>
</evidence>